<keyword evidence="1" id="KW-1133">Transmembrane helix</keyword>
<gene>
    <name evidence="2" type="ORF">C942_01262</name>
</gene>
<protein>
    <submittedName>
        <fullName evidence="2">Succinate dehydrogenase cytochrome b-556 subunit</fullName>
    </submittedName>
</protein>
<organism evidence="2 3">
    <name type="scientific">Photobacterium marinum</name>
    <dbReference type="NCBI Taxonomy" id="1056511"/>
    <lineage>
        <taxon>Bacteria</taxon>
        <taxon>Pseudomonadati</taxon>
        <taxon>Pseudomonadota</taxon>
        <taxon>Gammaproteobacteria</taxon>
        <taxon>Vibrionales</taxon>
        <taxon>Vibrionaceae</taxon>
        <taxon>Photobacterium</taxon>
    </lineage>
</organism>
<keyword evidence="1" id="KW-0472">Membrane</keyword>
<feature type="transmembrane region" description="Helical" evidence="1">
    <location>
        <begin position="20"/>
        <end position="36"/>
    </location>
</feature>
<proteinExistence type="predicted"/>
<sequence length="37" mass="4014">MLMDMGYFEEMETGIASAKISFVIVGVLSLFAGGLVW</sequence>
<keyword evidence="3" id="KW-1185">Reference proteome</keyword>
<evidence type="ECO:0000313" key="3">
    <source>
        <dbReference type="Proteomes" id="UP000011134"/>
    </source>
</evidence>
<name>L8JIM5_9GAMM</name>
<dbReference type="PATRIC" id="fig|1056511.3.peg.334"/>
<evidence type="ECO:0000256" key="1">
    <source>
        <dbReference type="SAM" id="Phobius"/>
    </source>
</evidence>
<dbReference type="Proteomes" id="UP000011134">
    <property type="component" value="Unassembled WGS sequence"/>
</dbReference>
<accession>L8JIM5</accession>
<comment type="caution">
    <text evidence="2">The sequence shown here is derived from an EMBL/GenBank/DDBJ whole genome shotgun (WGS) entry which is preliminary data.</text>
</comment>
<evidence type="ECO:0000313" key="2">
    <source>
        <dbReference type="EMBL" id="ELR67334.1"/>
    </source>
</evidence>
<reference evidence="2 3" key="1">
    <citation type="submission" date="2012-12" db="EMBL/GenBank/DDBJ databases">
        <title>Genome Assembly of Photobacterium sp. AK15.</title>
        <authorList>
            <person name="Khatri I."/>
            <person name="Vaidya B."/>
            <person name="Srinivas T.N.R."/>
            <person name="Subramanian S."/>
            <person name="Pinnaka A."/>
        </authorList>
    </citation>
    <scope>NUCLEOTIDE SEQUENCE [LARGE SCALE GENOMIC DNA]</scope>
    <source>
        <strain evidence="2 3">AK15</strain>
    </source>
</reference>
<dbReference type="EMBL" id="AMZO01000002">
    <property type="protein sequence ID" value="ELR67334.1"/>
    <property type="molecule type" value="Genomic_DNA"/>
</dbReference>
<dbReference type="AlphaFoldDB" id="L8JIM5"/>
<keyword evidence="1" id="KW-0812">Transmembrane</keyword>